<feature type="compositionally biased region" description="Low complexity" evidence="3">
    <location>
        <begin position="84"/>
        <end position="97"/>
    </location>
</feature>
<accession>A0A7S4AWZ7</accession>
<dbReference type="GO" id="GO:0005886">
    <property type="term" value="C:plasma membrane"/>
    <property type="evidence" value="ECO:0007669"/>
    <property type="project" value="TreeGrafter"/>
</dbReference>
<feature type="region of interest" description="Disordered" evidence="3">
    <location>
        <begin position="646"/>
        <end position="678"/>
    </location>
</feature>
<dbReference type="PANTHER" id="PTHR31618">
    <property type="entry name" value="MECHANOSENSITIVE ION CHANNEL PROTEIN 5"/>
    <property type="match status" value="1"/>
</dbReference>
<organism evidence="5">
    <name type="scientific">Pseudo-nitzschia australis</name>
    <dbReference type="NCBI Taxonomy" id="44445"/>
    <lineage>
        <taxon>Eukaryota</taxon>
        <taxon>Sar</taxon>
        <taxon>Stramenopiles</taxon>
        <taxon>Ochrophyta</taxon>
        <taxon>Bacillariophyta</taxon>
        <taxon>Bacillariophyceae</taxon>
        <taxon>Bacillariophycidae</taxon>
        <taxon>Bacillariales</taxon>
        <taxon>Bacillariaceae</taxon>
        <taxon>Pseudo-nitzschia</taxon>
    </lineage>
</organism>
<dbReference type="PANTHER" id="PTHR31618:SF1">
    <property type="entry name" value="EF-HAND DOMAIN-CONTAINING PROTEIN"/>
    <property type="match status" value="1"/>
</dbReference>
<evidence type="ECO:0000256" key="4">
    <source>
        <dbReference type="SAM" id="Phobius"/>
    </source>
</evidence>
<dbReference type="GO" id="GO:0006820">
    <property type="term" value="P:monoatomic anion transport"/>
    <property type="evidence" value="ECO:0007669"/>
    <property type="project" value="TreeGrafter"/>
</dbReference>
<feature type="transmembrane region" description="Helical" evidence="4">
    <location>
        <begin position="309"/>
        <end position="331"/>
    </location>
</feature>
<feature type="compositionally biased region" description="Basic and acidic residues" evidence="3">
    <location>
        <begin position="761"/>
        <end position="772"/>
    </location>
</feature>
<name>A0A7S4AWZ7_9STRA</name>
<dbReference type="InterPro" id="IPR016688">
    <property type="entry name" value="MscS-like_plants/fungi"/>
</dbReference>
<feature type="compositionally biased region" description="Polar residues" evidence="3">
    <location>
        <begin position="1"/>
        <end position="27"/>
    </location>
</feature>
<evidence type="ECO:0008006" key="6">
    <source>
        <dbReference type="Google" id="ProtNLM"/>
    </source>
</evidence>
<feature type="region of interest" description="Disordered" evidence="3">
    <location>
        <begin position="1"/>
        <end position="46"/>
    </location>
</feature>
<feature type="region of interest" description="Disordered" evidence="3">
    <location>
        <begin position="761"/>
        <end position="781"/>
    </location>
</feature>
<feature type="compositionally biased region" description="Polar residues" evidence="3">
    <location>
        <begin position="647"/>
        <end position="658"/>
    </location>
</feature>
<keyword evidence="4" id="KW-0472">Membrane</keyword>
<sequence length="1115" mass="123462">MSAESQSVATGMMATGNSNKNGAPSNENENEPLSLRSVQHTTPVESYEESLLMDSLEQDDPTGTSSLHLDQAVALPRDFDGELTTTTTPTSHTTSKATSDHGTDPTIKTTNANYDNDKNKNKPFVRPSIARGKNARTLSTIDMNTRTVEENLFELTNSIQILAMPREGTNAAQPPLVDNNNKYNDNSGHQQQQQEQLRRDGMASTQQDIFAVNAGTIFKRMGARNWRPSSTIAGDNTKPGYSGGFFGKHHPETNGAGRVAGSSASQNSNSIYNLQSPTNVFSDKGSDAMDGVRAFRDFLKANRSYALEYCRIAMLVCIIPATTLSFILFYFCGNPGATIIESFKGLDGIDEIINVTSTSEASTPVTAALAKKIKWDGDTASYSWWLLFFVRQTITFSMARLIQFFIVSLAQKAPSTKRCCAKLPTLGPMVRLIILQERGLPMQLQIWGILNFLVLYGQHPHAKNWLYNQDFLEIFRNPARRNPGNPSGGVTYHSVYRNLLLFAIFTGATVGAKRFLVGLRFGKASYQRYAGKLTKVLEEVVEVTKIARFSGHVREQRQPIFWLNDSAIAEGTATINQWMGMESSKQQPKEAPGTSSDGAATAEAASEETSSSNDNVSSRCSSYNDFASYDNIKSVSDANLDKMEQGTHASSNVTPSRPQQHKQQDPIHENLGQQSMTYSQTTKIRDLLGEWEDLSLAESTKVEVPSLSSIVQFRSSCQVLDSPYPFSQAFGYARTRYEVMDCSERVYKNLMEIQKQMENFEHGRTYNEDERSSLSSSSEGDHHPVLKFQTLALTLVGKKHRKTIDQQKLKKLISMFRPARNGDITLLEFCKSIDTVYKGIRKLRASIANDGKMNIASERIINIIFYFIMTWFGVGAIGIDPIALVGLLGSVAISVSFMIGGASSDYFRGLLFILVQRPYDIGDRISVSGIESLASPNGSAGWIVKDVSLYHTAVIYAGTQEYATYSNGAISKSRIINCARSPRAQLNILMKFGINISHTTIEEFRLELKDYIKSKPREWLAFNAFWLTNIEADLGFVEYKILIQHRDSWQNTAGLTTALADVRQFAVNLSKQKGMQYQSPPLPVEMRMVPSTSGGSVADGLAQSLTEQLLGKQVS</sequence>
<feature type="transmembrane region" description="Helical" evidence="4">
    <location>
        <begin position="860"/>
        <end position="879"/>
    </location>
</feature>
<feature type="region of interest" description="Disordered" evidence="3">
    <location>
        <begin position="242"/>
        <end position="268"/>
    </location>
</feature>
<protein>
    <recommendedName>
        <fullName evidence="6">EF-hand domain-containing protein</fullName>
    </recommendedName>
</protein>
<feature type="region of interest" description="Disordered" evidence="3">
    <location>
        <begin position="81"/>
        <end position="126"/>
    </location>
</feature>
<comment type="similarity">
    <text evidence="2">Belongs to the MscS (TC 1.A.23) family.</text>
</comment>
<evidence type="ECO:0000256" key="2">
    <source>
        <dbReference type="ARBA" id="ARBA00008017"/>
    </source>
</evidence>
<feature type="region of interest" description="Disordered" evidence="3">
    <location>
        <begin position="170"/>
        <end position="203"/>
    </location>
</feature>
<keyword evidence="4" id="KW-0812">Transmembrane</keyword>
<proteinExistence type="inferred from homology"/>
<keyword evidence="4" id="KW-1133">Transmembrane helix</keyword>
<feature type="transmembrane region" description="Helical" evidence="4">
    <location>
        <begin position="885"/>
        <end position="907"/>
    </location>
</feature>
<dbReference type="EMBL" id="HBIX01034459">
    <property type="protein sequence ID" value="CAE0729739.1"/>
    <property type="molecule type" value="Transcribed_RNA"/>
</dbReference>
<gene>
    <name evidence="5" type="ORF">PAUS00366_LOCUS22524</name>
</gene>
<evidence type="ECO:0000256" key="3">
    <source>
        <dbReference type="SAM" id="MobiDB-lite"/>
    </source>
</evidence>
<comment type="subcellular location">
    <subcellularLocation>
        <location evidence="1">Membrane</location>
        <topology evidence="1">Multi-pass membrane protein</topology>
    </subcellularLocation>
</comment>
<feature type="compositionally biased region" description="Polar residues" evidence="3">
    <location>
        <begin position="178"/>
        <end position="189"/>
    </location>
</feature>
<evidence type="ECO:0000313" key="5">
    <source>
        <dbReference type="EMBL" id="CAE0729739.1"/>
    </source>
</evidence>
<feature type="region of interest" description="Disordered" evidence="3">
    <location>
        <begin position="582"/>
        <end position="620"/>
    </location>
</feature>
<dbReference type="AlphaFoldDB" id="A0A7S4AWZ7"/>
<reference evidence="5" key="1">
    <citation type="submission" date="2021-01" db="EMBL/GenBank/DDBJ databases">
        <authorList>
            <person name="Corre E."/>
            <person name="Pelletier E."/>
            <person name="Niang G."/>
            <person name="Scheremetjew M."/>
            <person name="Finn R."/>
            <person name="Kale V."/>
            <person name="Holt S."/>
            <person name="Cochrane G."/>
            <person name="Meng A."/>
            <person name="Brown T."/>
            <person name="Cohen L."/>
        </authorList>
    </citation>
    <scope>NUCLEOTIDE SEQUENCE</scope>
    <source>
        <strain evidence="5">10249 10 AB</strain>
    </source>
</reference>
<feature type="compositionally biased region" description="Low complexity" evidence="3">
    <location>
        <begin position="593"/>
        <end position="620"/>
    </location>
</feature>
<dbReference type="GO" id="GO:0008381">
    <property type="term" value="F:mechanosensitive monoatomic ion channel activity"/>
    <property type="evidence" value="ECO:0007669"/>
    <property type="project" value="TreeGrafter"/>
</dbReference>
<evidence type="ECO:0000256" key="1">
    <source>
        <dbReference type="ARBA" id="ARBA00004141"/>
    </source>
</evidence>